<organism evidence="2 3">
    <name type="scientific">Cylindrotheca closterium</name>
    <dbReference type="NCBI Taxonomy" id="2856"/>
    <lineage>
        <taxon>Eukaryota</taxon>
        <taxon>Sar</taxon>
        <taxon>Stramenopiles</taxon>
        <taxon>Ochrophyta</taxon>
        <taxon>Bacillariophyta</taxon>
        <taxon>Bacillariophyceae</taxon>
        <taxon>Bacillariophycidae</taxon>
        <taxon>Bacillariales</taxon>
        <taxon>Bacillariaceae</taxon>
        <taxon>Cylindrotheca</taxon>
    </lineage>
</organism>
<feature type="compositionally biased region" description="Basic and acidic residues" evidence="1">
    <location>
        <begin position="165"/>
        <end position="209"/>
    </location>
</feature>
<keyword evidence="3" id="KW-1185">Reference proteome</keyword>
<protein>
    <recommendedName>
        <fullName evidence="4">Coiled-coil domain-containing protein 43</fullName>
    </recommendedName>
</protein>
<feature type="compositionally biased region" description="Basic and acidic residues" evidence="1">
    <location>
        <begin position="82"/>
        <end position="112"/>
    </location>
</feature>
<feature type="compositionally biased region" description="Polar residues" evidence="1">
    <location>
        <begin position="113"/>
        <end position="125"/>
    </location>
</feature>
<evidence type="ECO:0000256" key="1">
    <source>
        <dbReference type="SAM" id="MobiDB-lite"/>
    </source>
</evidence>
<sequence length="209" mass="23982">MDDSTKEERPNLCKLLEERLIELGLDAETYGPYVVGSDAEELPDVMELLKASSEEEELEDSVWETFSQDVLKAIEQDETFHQEKKNAKKLEAQKKEQELAEKNKAAIKEAEQQPKQAAPKSSQVDDAQKKALMQRFGYEMPDEEEEEVAGVVTNKQAAAAANVERTQELRSKKTTTKKEEQQKTKEQKQSKVQLKEERRKKAIKGERKR</sequence>
<evidence type="ECO:0000313" key="3">
    <source>
        <dbReference type="Proteomes" id="UP001295423"/>
    </source>
</evidence>
<name>A0AAD2FNG6_9STRA</name>
<evidence type="ECO:0000313" key="2">
    <source>
        <dbReference type="EMBL" id="CAJ1947391.1"/>
    </source>
</evidence>
<evidence type="ECO:0008006" key="4">
    <source>
        <dbReference type="Google" id="ProtNLM"/>
    </source>
</evidence>
<feature type="region of interest" description="Disordered" evidence="1">
    <location>
        <begin position="82"/>
        <end position="209"/>
    </location>
</feature>
<proteinExistence type="predicted"/>
<dbReference type="Proteomes" id="UP001295423">
    <property type="component" value="Unassembled WGS sequence"/>
</dbReference>
<dbReference type="AlphaFoldDB" id="A0AAD2FNG6"/>
<gene>
    <name evidence="2" type="ORF">CYCCA115_LOCUS11123</name>
</gene>
<accession>A0AAD2FNG6</accession>
<comment type="caution">
    <text evidence="2">The sequence shown here is derived from an EMBL/GenBank/DDBJ whole genome shotgun (WGS) entry which is preliminary data.</text>
</comment>
<dbReference type="EMBL" id="CAKOGP040001725">
    <property type="protein sequence ID" value="CAJ1947391.1"/>
    <property type="molecule type" value="Genomic_DNA"/>
</dbReference>
<reference evidence="2" key="1">
    <citation type="submission" date="2023-08" db="EMBL/GenBank/DDBJ databases">
        <authorList>
            <person name="Audoor S."/>
            <person name="Bilcke G."/>
        </authorList>
    </citation>
    <scope>NUCLEOTIDE SEQUENCE</scope>
</reference>